<dbReference type="EMBL" id="WHJG01000028">
    <property type="protein sequence ID" value="NHZ82131.1"/>
    <property type="molecule type" value="Genomic_DNA"/>
</dbReference>
<dbReference type="InterPro" id="IPR013658">
    <property type="entry name" value="SGL"/>
</dbReference>
<feature type="compositionally biased region" description="Polar residues" evidence="2">
    <location>
        <begin position="120"/>
        <end position="132"/>
    </location>
</feature>
<sequence>MPARAGGSAGRGRTGLVFIVGQRGALHRTRLFRRCGMVRSMSMEQPVCLWPVGTELGEGPIWHGASHSVYFVDIRGRQVHRCAPDGSQRQSGNAPGRAGFIVPAAATLNSVVPAPRRHSAGTQVRSVATGGSENLGPRLRGGDGGDGGAGFIVGLDDGLYHFNEQTGAFSPLRHIEADLPNNRFNDGFAAADGSLWFGSMDVGETEPTGSLYSLHPGGRLTSVDSGYIITNGPAMSPNGKTLYHTDTLARNIYAFDVLPDGTATRKRLFVATAGPGHPDGMAVDADGSIWVAMFRGARIDRYNPAGELTGTIAFPVSNITKLAFGDADLRTAFVTTAWKGLSEDERAREPLAGALFAFRTDTPGLAQHTISLQDIA</sequence>
<evidence type="ECO:0000313" key="4">
    <source>
        <dbReference type="EMBL" id="NHZ82131.1"/>
    </source>
</evidence>
<feature type="domain" description="SMP-30/Gluconolactonase/LRE-like region" evidence="3">
    <location>
        <begin position="56"/>
        <end position="337"/>
    </location>
</feature>
<dbReference type="PANTHER" id="PTHR10907:SF47">
    <property type="entry name" value="REGUCALCIN"/>
    <property type="match status" value="1"/>
</dbReference>
<gene>
    <name evidence="4" type="ORF">F2P44_23035</name>
</gene>
<dbReference type="InterPro" id="IPR005511">
    <property type="entry name" value="SMP-30"/>
</dbReference>
<feature type="region of interest" description="Disordered" evidence="2">
    <location>
        <begin position="116"/>
        <end position="143"/>
    </location>
</feature>
<dbReference type="InterPro" id="IPR011042">
    <property type="entry name" value="6-blade_b-propeller_TolB-like"/>
</dbReference>
<evidence type="ECO:0000256" key="2">
    <source>
        <dbReference type="SAM" id="MobiDB-lite"/>
    </source>
</evidence>
<dbReference type="PRINTS" id="PR01790">
    <property type="entry name" value="SMP30FAMILY"/>
</dbReference>
<accession>A0ABX0NGM5</accession>
<evidence type="ECO:0000259" key="3">
    <source>
        <dbReference type="Pfam" id="PF08450"/>
    </source>
</evidence>
<dbReference type="Pfam" id="PF08450">
    <property type="entry name" value="SGL"/>
    <property type="match status" value="1"/>
</dbReference>
<evidence type="ECO:0000313" key="5">
    <source>
        <dbReference type="Proteomes" id="UP000621455"/>
    </source>
</evidence>
<dbReference type="SUPFAM" id="SSF63829">
    <property type="entry name" value="Calcium-dependent phosphotriesterase"/>
    <property type="match status" value="1"/>
</dbReference>
<dbReference type="Proteomes" id="UP000621455">
    <property type="component" value="Unassembled WGS sequence"/>
</dbReference>
<organism evidence="4 5">
    <name type="scientific">Massilia frigida</name>
    <dbReference type="NCBI Taxonomy" id="2609281"/>
    <lineage>
        <taxon>Bacteria</taxon>
        <taxon>Pseudomonadati</taxon>
        <taxon>Pseudomonadota</taxon>
        <taxon>Betaproteobacteria</taxon>
        <taxon>Burkholderiales</taxon>
        <taxon>Oxalobacteraceae</taxon>
        <taxon>Telluria group</taxon>
        <taxon>Massilia</taxon>
    </lineage>
</organism>
<protein>
    <submittedName>
        <fullName evidence="4">SMP-30/gluconolactonase/LRE family protein</fullName>
    </submittedName>
</protein>
<comment type="caution">
    <text evidence="4">The sequence shown here is derived from an EMBL/GenBank/DDBJ whole genome shotgun (WGS) entry which is preliminary data.</text>
</comment>
<dbReference type="Gene3D" id="2.120.10.30">
    <property type="entry name" value="TolB, C-terminal domain"/>
    <property type="match status" value="2"/>
</dbReference>
<evidence type="ECO:0000256" key="1">
    <source>
        <dbReference type="ARBA" id="ARBA00008853"/>
    </source>
</evidence>
<name>A0ABX0NGM5_9BURK</name>
<proteinExistence type="inferred from homology"/>
<comment type="similarity">
    <text evidence="1">Belongs to the SMP-30/CGR1 family.</text>
</comment>
<reference evidence="4 5" key="1">
    <citation type="submission" date="2019-10" db="EMBL/GenBank/DDBJ databases">
        <title>Taxonomy of Antarctic Massilia spp.: description of Massilia rubra sp. nov., Massilia aquatica sp. nov., Massilia mucilaginosa sp. nov., Massilia frigida sp. nov. isolated from streams, lakes and regoliths.</title>
        <authorList>
            <person name="Holochova P."/>
            <person name="Sedlacek I."/>
            <person name="Kralova S."/>
            <person name="Maslanova I."/>
            <person name="Busse H.-J."/>
            <person name="Stankova E."/>
            <person name="Vrbovska V."/>
            <person name="Kovarovic V."/>
            <person name="Bartak M."/>
            <person name="Svec P."/>
            <person name="Pantucek R."/>
        </authorList>
    </citation>
    <scope>NUCLEOTIDE SEQUENCE [LARGE SCALE GENOMIC DNA]</scope>
    <source>
        <strain evidence="4 5">CCM 8695</strain>
    </source>
</reference>
<keyword evidence="5" id="KW-1185">Reference proteome</keyword>
<dbReference type="PANTHER" id="PTHR10907">
    <property type="entry name" value="REGUCALCIN"/>
    <property type="match status" value="1"/>
</dbReference>